<name>A0A0R0D694_9GAMM</name>
<dbReference type="PATRIC" id="fig|517011.3.peg.2430"/>
<feature type="compositionally biased region" description="Low complexity" evidence="1">
    <location>
        <begin position="36"/>
        <end position="53"/>
    </location>
</feature>
<evidence type="ECO:0008006" key="5">
    <source>
        <dbReference type="Google" id="ProtNLM"/>
    </source>
</evidence>
<dbReference type="PANTHER" id="PTHR39600">
    <property type="entry name" value="PEPTIDASE INHIBITOR I78 FAMILY PROTEIN"/>
    <property type="match status" value="1"/>
</dbReference>
<protein>
    <recommendedName>
        <fullName evidence="5">Lipoprotein</fullName>
    </recommendedName>
</protein>
<feature type="signal peptide" evidence="2">
    <location>
        <begin position="1"/>
        <end position="24"/>
    </location>
</feature>
<dbReference type="Proteomes" id="UP000051386">
    <property type="component" value="Unassembled WGS sequence"/>
</dbReference>
<dbReference type="RefSeq" id="WP_057508947.1">
    <property type="nucleotide sequence ID" value="NZ_LDJK01000059.1"/>
</dbReference>
<evidence type="ECO:0000256" key="1">
    <source>
        <dbReference type="SAM" id="MobiDB-lite"/>
    </source>
</evidence>
<keyword evidence="4" id="KW-1185">Reference proteome</keyword>
<proteinExistence type="predicted"/>
<feature type="region of interest" description="Disordered" evidence="1">
    <location>
        <begin position="32"/>
        <end position="67"/>
    </location>
</feature>
<comment type="caution">
    <text evidence="3">The sequence shown here is derived from an EMBL/GenBank/DDBJ whole genome shotgun (WGS) entry which is preliminary data.</text>
</comment>
<evidence type="ECO:0000313" key="3">
    <source>
        <dbReference type="EMBL" id="KRG73027.1"/>
    </source>
</evidence>
<dbReference type="AlphaFoldDB" id="A0A0R0D694"/>
<dbReference type="InterPro" id="IPR021719">
    <property type="entry name" value="Prot_inh_I78"/>
</dbReference>
<reference evidence="3 4" key="1">
    <citation type="submission" date="2015-05" db="EMBL/GenBank/DDBJ databases">
        <title>Genome sequencing and analysis of members of genus Stenotrophomonas.</title>
        <authorList>
            <person name="Patil P.P."/>
            <person name="Midha S."/>
            <person name="Patil P.B."/>
        </authorList>
    </citation>
    <scope>NUCLEOTIDE SEQUENCE [LARGE SCALE GENOMIC DNA]</scope>
    <source>
        <strain evidence="3 4">DSM 21508</strain>
    </source>
</reference>
<keyword evidence="2" id="KW-0732">Signal</keyword>
<sequence length="131" mass="13697">MSFPQLPRLARPFLLLLPATLFLAACSAPPMDEQDAVTAQAQQAAENATAPADEAGKATEAPPIGNCDATQVQSLVGQPFTGALGSQAQQDASAKSLRVLRPGDMTTMEFVGERLNVEVDEKDVVSGLRCG</sequence>
<gene>
    <name evidence="3" type="ORF">ABB28_12645</name>
</gene>
<dbReference type="EMBL" id="LDJK01000059">
    <property type="protein sequence ID" value="KRG73027.1"/>
    <property type="molecule type" value="Genomic_DNA"/>
</dbReference>
<organism evidence="3 4">
    <name type="scientific">Stenotrophomonas chelatiphaga</name>
    <dbReference type="NCBI Taxonomy" id="517011"/>
    <lineage>
        <taxon>Bacteria</taxon>
        <taxon>Pseudomonadati</taxon>
        <taxon>Pseudomonadota</taxon>
        <taxon>Gammaproteobacteria</taxon>
        <taxon>Lysobacterales</taxon>
        <taxon>Lysobacteraceae</taxon>
        <taxon>Stenotrophomonas</taxon>
    </lineage>
</organism>
<dbReference type="Gene3D" id="3.30.10.10">
    <property type="entry name" value="Trypsin Inhibitor V, subunit A"/>
    <property type="match status" value="1"/>
</dbReference>
<evidence type="ECO:0000313" key="4">
    <source>
        <dbReference type="Proteomes" id="UP000051386"/>
    </source>
</evidence>
<feature type="chain" id="PRO_5006395175" description="Lipoprotein" evidence="2">
    <location>
        <begin position="25"/>
        <end position="131"/>
    </location>
</feature>
<accession>A0A0R0D694</accession>
<evidence type="ECO:0000256" key="2">
    <source>
        <dbReference type="SAM" id="SignalP"/>
    </source>
</evidence>
<dbReference type="Pfam" id="PF11720">
    <property type="entry name" value="Inhibitor_I78"/>
    <property type="match status" value="1"/>
</dbReference>
<dbReference type="PANTHER" id="PTHR39600:SF1">
    <property type="entry name" value="PEPTIDASE INHIBITOR I78 FAMILY PROTEIN"/>
    <property type="match status" value="1"/>
</dbReference>